<dbReference type="EMBL" id="NEDP02005178">
    <property type="protein sequence ID" value="OWF43043.1"/>
    <property type="molecule type" value="Genomic_DNA"/>
</dbReference>
<dbReference type="Gene3D" id="1.20.920.10">
    <property type="entry name" value="Bromodomain-like"/>
    <property type="match status" value="1"/>
</dbReference>
<evidence type="ECO:0000259" key="17">
    <source>
        <dbReference type="PROSITE" id="PS50014"/>
    </source>
</evidence>
<feature type="region of interest" description="Disordered" evidence="16">
    <location>
        <begin position="1112"/>
        <end position="1150"/>
    </location>
</feature>
<dbReference type="PROSITE" id="PS50014">
    <property type="entry name" value="BROMODOMAIN_2"/>
    <property type="match status" value="1"/>
</dbReference>
<evidence type="ECO:0000256" key="4">
    <source>
        <dbReference type="ARBA" id="ARBA00022771"/>
    </source>
</evidence>
<dbReference type="GO" id="GO:0006355">
    <property type="term" value="P:regulation of DNA-templated transcription"/>
    <property type="evidence" value="ECO:0007669"/>
    <property type="project" value="TreeGrafter"/>
</dbReference>
<feature type="region of interest" description="Disordered" evidence="16">
    <location>
        <begin position="797"/>
        <end position="901"/>
    </location>
</feature>
<dbReference type="SMART" id="SM00249">
    <property type="entry name" value="PHD"/>
    <property type="match status" value="2"/>
</dbReference>
<dbReference type="GO" id="GO:0008270">
    <property type="term" value="F:zinc ion binding"/>
    <property type="evidence" value="ECO:0007669"/>
    <property type="project" value="UniProtKB-KW"/>
</dbReference>
<dbReference type="InterPro" id="IPR019786">
    <property type="entry name" value="Zinc_finger_PHD-type_CS"/>
</dbReference>
<reference evidence="21 22" key="1">
    <citation type="journal article" date="2017" name="Nat. Ecol. Evol.">
        <title>Scallop genome provides insights into evolution of bilaterian karyotype and development.</title>
        <authorList>
            <person name="Wang S."/>
            <person name="Zhang J."/>
            <person name="Jiao W."/>
            <person name="Li J."/>
            <person name="Xun X."/>
            <person name="Sun Y."/>
            <person name="Guo X."/>
            <person name="Huan P."/>
            <person name="Dong B."/>
            <person name="Zhang L."/>
            <person name="Hu X."/>
            <person name="Sun X."/>
            <person name="Wang J."/>
            <person name="Zhao C."/>
            <person name="Wang Y."/>
            <person name="Wang D."/>
            <person name="Huang X."/>
            <person name="Wang R."/>
            <person name="Lv J."/>
            <person name="Li Y."/>
            <person name="Zhang Z."/>
            <person name="Liu B."/>
            <person name="Lu W."/>
            <person name="Hui Y."/>
            <person name="Liang J."/>
            <person name="Zhou Z."/>
            <person name="Hou R."/>
            <person name="Li X."/>
            <person name="Liu Y."/>
            <person name="Li H."/>
            <person name="Ning X."/>
            <person name="Lin Y."/>
            <person name="Zhao L."/>
            <person name="Xing Q."/>
            <person name="Dou J."/>
            <person name="Li Y."/>
            <person name="Mao J."/>
            <person name="Guo H."/>
            <person name="Dou H."/>
            <person name="Li T."/>
            <person name="Mu C."/>
            <person name="Jiang W."/>
            <person name="Fu Q."/>
            <person name="Fu X."/>
            <person name="Miao Y."/>
            <person name="Liu J."/>
            <person name="Yu Q."/>
            <person name="Li R."/>
            <person name="Liao H."/>
            <person name="Li X."/>
            <person name="Kong Y."/>
            <person name="Jiang Z."/>
            <person name="Chourrout D."/>
            <person name="Li R."/>
            <person name="Bao Z."/>
        </authorList>
    </citation>
    <scope>NUCLEOTIDE SEQUENCE [LARGE SCALE GENOMIC DNA]</scope>
    <source>
        <strain evidence="21 22">PY_sf001</strain>
    </source>
</reference>
<keyword evidence="3" id="KW-0479">Metal-binding</keyword>
<dbReference type="CDD" id="cd15627">
    <property type="entry name" value="PHD_BAZ1A"/>
    <property type="match status" value="1"/>
</dbReference>
<dbReference type="GO" id="GO:0045740">
    <property type="term" value="P:positive regulation of DNA replication"/>
    <property type="evidence" value="ECO:0007669"/>
    <property type="project" value="TreeGrafter"/>
</dbReference>
<feature type="domain" description="PHD-type" evidence="18">
    <location>
        <begin position="1191"/>
        <end position="1241"/>
    </location>
</feature>
<dbReference type="SMART" id="SM00571">
    <property type="entry name" value="DDT"/>
    <property type="match status" value="1"/>
</dbReference>
<keyword evidence="8 12" id="KW-0103">Bromodomain</keyword>
<feature type="compositionally biased region" description="Basic and acidic residues" evidence="16">
    <location>
        <begin position="286"/>
        <end position="306"/>
    </location>
</feature>
<feature type="domain" description="DDT" evidence="19">
    <location>
        <begin position="398"/>
        <end position="463"/>
    </location>
</feature>
<accession>A0A210Q2R5</accession>
<dbReference type="InterPro" id="IPR018501">
    <property type="entry name" value="DDT_dom"/>
</dbReference>
<gene>
    <name evidence="21" type="ORF">KP79_PYT01956</name>
</gene>
<sequence>MPLLRRQPFHRQKPPSDLDGDEEVFHCKLTSEIFRDYEEFFERIILCNSLVWSCSITGRAGLTYQEAVECEEKALKNLATFPGYLQKPVLFLANLTHRTRLADMNDDIFVFAKDRFFIGEVCEVMLGGERKGCKILRVIPPSTGISDMNGCIVIDSDEEDESATKRKGGPILPAEQYRYVVQERGKNNITITVPSKQISRKKGLYTRDKSKLFLKQYCEPYMGIWRVKNDIVIKKGLDKASFLDFFSGPVPGFEATESKRKGLPGSKKDEEMEEQEVSGKKKRKKEKEEKQKKEKAEKSPKPKADLELTMEQKAAIKEQMKLQRMAEKMAEKEEKRKKMMEEKQKLREEKQKEREKMMEERRVQLEYLREWNRIRDDMECDDLKVLPEPQPVMTKIPVESFGDAVMVIEFINGFKALFDLKEYFPKGFTFEVLERALMETDHNGTLTDILLMMITAVFNLQEEEEEEEEALSKKDKGDNQLVDIIDDTDASTYQLIESASSYSQIPQLNHGSLLKKLPLDSFTLSEILRLHLLSAGARGKEKNIKYRYQQRGGYTSQDDPGLDFRRQEQAVLKNLSSLCVFDLEPVDKLKILRVLIQQILTYAATRDTIEDNYERLRQLKSDLKQMQWSEHRREREEAAIRYKRRQEERMMEREKLEQKRLKKIQLYEERLRLQESGLPVPPLPEEEEEDESEVIRSEQEKEEERLQEEEEEADKKAEFGLQEKEMIDSISRLQHASQTYPLGRDRMYRRYWVFQSLPGLFIEDCEMHVKDEYLKPVPQNPNSNPFTNSTVFGQQLPTIDIQAPPKKKLPEENGSDKENDSMNTSSVNNSMNLSTADNSMNVSTVSNNTPGNNELISDSRAETPLTNGGSSEGAKDEVLTISDDDSQQGKAEGMETDQGPPILDSLAIKQILEGPKHMWTYISTTEQFDQLTSALNSRGYRESALKQSLMDQKTRISELIEKCPTKSLCTAPAVPESLMEEQERSVSPAIEGTSRKVPVKKVAKGLIKGDLAQEVLEINLRELLLDLEERVFVGSLGSLKVKDRFVWRDAIEHGSYDPQSNDPVFIKFDDKIEEKEKDDDSSSVSSEGSIESTVKDLAKALLQIEKAVEPKYMTPPLGENAEKQKLKQQKKKKKEEEEESDGEEEENVKTQGRYLLERWEDSLLYSTSLSQIFLHMATLEKSIAWSKSALHARCRICRRKGDAEQMLLCDMCDRGHHMYCLKPRLKNVPSGDWYCPDCKPKETKRSPLKSRRRTFSEQSEEEKEEEEEADSDEEEEEAEEEVDEEDEEEEEESNDNLCAVCSKAGMLICCDTCPLSYHLACAKPTLKKVPKGKWLCQKCSGVEKQGKIKLPGKGGKKASKATPTSSKASSKKGSPRDSPVTVKNSRKRSRPASPMDEVKPKLKKAAKSMSKLAQDVNGDADIKQVATTSSRGNSKVQHMKICEDLIHELVKHEESTPFLKPVSKKLVPDYHDIIACPMDFSTVRNKINSFIYTDALSIVQDVRLIFSNCAQYNKKQTPEYKAGGILSKLFEKRLRENHISVDDSAPPSKKQRRTL</sequence>
<feature type="domain" description="PHD-type" evidence="18">
    <location>
        <begin position="1295"/>
        <end position="1342"/>
    </location>
</feature>
<comment type="subcellular location">
    <subcellularLocation>
        <location evidence="1 14">Nucleus</location>
    </subcellularLocation>
</comment>
<evidence type="ECO:0000256" key="3">
    <source>
        <dbReference type="ARBA" id="ARBA00022723"/>
    </source>
</evidence>
<dbReference type="InterPro" id="IPR013083">
    <property type="entry name" value="Znf_RING/FYVE/PHD"/>
</dbReference>
<dbReference type="InterPro" id="IPR013136">
    <property type="entry name" value="WSTF_Acf1_Cbp146"/>
</dbReference>
<dbReference type="PRINTS" id="PR00503">
    <property type="entry name" value="BROMODOMAIN"/>
</dbReference>
<dbReference type="Pfam" id="PF10537">
    <property type="entry name" value="WAC_Acf1_DNA_bd"/>
    <property type="match status" value="1"/>
</dbReference>
<feature type="compositionally biased region" description="Basic and acidic residues" evidence="16">
    <location>
        <begin position="256"/>
        <end position="270"/>
    </location>
</feature>
<evidence type="ECO:0000256" key="14">
    <source>
        <dbReference type="PROSITE-ProRule" id="PRU00475"/>
    </source>
</evidence>
<dbReference type="InterPro" id="IPR011011">
    <property type="entry name" value="Znf_FYVE_PHD"/>
</dbReference>
<dbReference type="InterPro" id="IPR028942">
    <property type="entry name" value="WHIM1_dom"/>
</dbReference>
<feature type="domain" description="WAC" evidence="20">
    <location>
        <begin position="22"/>
        <end position="131"/>
    </location>
</feature>
<dbReference type="SUPFAM" id="SSF47370">
    <property type="entry name" value="Bromodomain"/>
    <property type="match status" value="1"/>
</dbReference>
<evidence type="ECO:0000256" key="6">
    <source>
        <dbReference type="ARBA" id="ARBA00023015"/>
    </source>
</evidence>
<name>A0A210Q2R5_MIZYE</name>
<feature type="region of interest" description="Disordered" evidence="16">
    <location>
        <begin position="1347"/>
        <end position="1406"/>
    </location>
</feature>
<evidence type="ECO:0000256" key="13">
    <source>
        <dbReference type="PROSITE-ProRule" id="PRU00146"/>
    </source>
</evidence>
<feature type="compositionally biased region" description="Acidic residues" evidence="16">
    <location>
        <begin position="1136"/>
        <end position="1146"/>
    </location>
</feature>
<dbReference type="SMART" id="SM00297">
    <property type="entry name" value="BROMO"/>
    <property type="match status" value="1"/>
</dbReference>
<dbReference type="PANTHER" id="PTHR46510:SF1">
    <property type="entry name" value="BROMODOMAIN ADJACENT TO ZINC FINGER DOMAIN PROTEIN 1A"/>
    <property type="match status" value="1"/>
</dbReference>
<feature type="region of interest" description="Disordered" evidence="16">
    <location>
        <begin position="1242"/>
        <end position="1293"/>
    </location>
</feature>
<evidence type="ECO:0000256" key="12">
    <source>
        <dbReference type="PROSITE-ProRule" id="PRU00035"/>
    </source>
</evidence>
<dbReference type="GO" id="GO:0006338">
    <property type="term" value="P:chromatin remodeling"/>
    <property type="evidence" value="ECO:0007669"/>
    <property type="project" value="InterPro"/>
</dbReference>
<evidence type="ECO:0000256" key="1">
    <source>
        <dbReference type="ARBA" id="ARBA00004123"/>
    </source>
</evidence>
<dbReference type="InterPro" id="IPR036427">
    <property type="entry name" value="Bromodomain-like_sf"/>
</dbReference>
<dbReference type="Pfam" id="PF15613">
    <property type="entry name" value="WSD"/>
    <property type="match status" value="1"/>
</dbReference>
<keyword evidence="4 13" id="KW-0863">Zinc-finger</keyword>
<keyword evidence="22" id="KW-1185">Reference proteome</keyword>
<evidence type="ECO:0000256" key="16">
    <source>
        <dbReference type="SAM" id="MobiDB-lite"/>
    </source>
</evidence>
<dbReference type="GO" id="GO:0031445">
    <property type="term" value="P:regulation of heterochromatin formation"/>
    <property type="evidence" value="ECO:0007669"/>
    <property type="project" value="TreeGrafter"/>
</dbReference>
<proteinExistence type="predicted"/>
<evidence type="ECO:0000256" key="8">
    <source>
        <dbReference type="ARBA" id="ARBA00023117"/>
    </source>
</evidence>
<evidence type="ECO:0000259" key="20">
    <source>
        <dbReference type="PROSITE" id="PS51136"/>
    </source>
</evidence>
<keyword evidence="9" id="KW-0804">Transcription</keyword>
<feature type="region of interest" description="Disordered" evidence="16">
    <location>
        <begin position="253"/>
        <end position="306"/>
    </location>
</feature>
<feature type="compositionally biased region" description="Basic and acidic residues" evidence="16">
    <location>
        <begin position="808"/>
        <end position="820"/>
    </location>
</feature>
<dbReference type="Pfam" id="PF02791">
    <property type="entry name" value="DDT"/>
    <property type="match status" value="1"/>
</dbReference>
<keyword evidence="10 14" id="KW-0539">Nucleus</keyword>
<dbReference type="Pfam" id="PF00439">
    <property type="entry name" value="Bromodomain"/>
    <property type="match status" value="1"/>
</dbReference>
<protein>
    <recommendedName>
        <fullName evidence="11">Bromodomain adjacent to zinc finger domain protein 1A</fullName>
    </recommendedName>
</protein>
<dbReference type="SUPFAM" id="SSF57903">
    <property type="entry name" value="FYVE/PHD zinc finger"/>
    <property type="match status" value="2"/>
</dbReference>
<dbReference type="PANTHER" id="PTHR46510">
    <property type="entry name" value="BROMODOMAIN ADJACENT TO ZINC FINGER DOMAIN PROTEIN 1A"/>
    <property type="match status" value="1"/>
</dbReference>
<evidence type="ECO:0000256" key="7">
    <source>
        <dbReference type="ARBA" id="ARBA00023054"/>
    </source>
</evidence>
<evidence type="ECO:0000259" key="19">
    <source>
        <dbReference type="PROSITE" id="PS50827"/>
    </source>
</evidence>
<dbReference type="InterPro" id="IPR019787">
    <property type="entry name" value="Znf_PHD-finger"/>
</dbReference>
<dbReference type="GO" id="GO:0003677">
    <property type="term" value="F:DNA binding"/>
    <property type="evidence" value="ECO:0007669"/>
    <property type="project" value="TreeGrafter"/>
</dbReference>
<dbReference type="InterPro" id="IPR001487">
    <property type="entry name" value="Bromodomain"/>
</dbReference>
<evidence type="ECO:0000256" key="9">
    <source>
        <dbReference type="ARBA" id="ARBA00023163"/>
    </source>
</evidence>
<keyword evidence="5" id="KW-0862">Zinc</keyword>
<dbReference type="InterPro" id="IPR001965">
    <property type="entry name" value="Znf_PHD"/>
</dbReference>
<dbReference type="PROSITE" id="PS01359">
    <property type="entry name" value="ZF_PHD_1"/>
    <property type="match status" value="2"/>
</dbReference>
<feature type="region of interest" description="Disordered" evidence="16">
    <location>
        <begin position="677"/>
        <end position="719"/>
    </location>
</feature>
<evidence type="ECO:0000256" key="2">
    <source>
        <dbReference type="ARBA" id="ARBA00022553"/>
    </source>
</evidence>
<dbReference type="Pfam" id="PF00628">
    <property type="entry name" value="PHD"/>
    <property type="match status" value="2"/>
</dbReference>
<dbReference type="PROSITE" id="PS00633">
    <property type="entry name" value="BROMODOMAIN_1"/>
    <property type="match status" value="1"/>
</dbReference>
<evidence type="ECO:0000256" key="15">
    <source>
        <dbReference type="SAM" id="Coils"/>
    </source>
</evidence>
<dbReference type="Pfam" id="PF15612">
    <property type="entry name" value="WHIM1"/>
    <property type="match status" value="1"/>
</dbReference>
<dbReference type="GO" id="GO:0000228">
    <property type="term" value="C:nuclear chromosome"/>
    <property type="evidence" value="ECO:0007669"/>
    <property type="project" value="TreeGrafter"/>
</dbReference>
<evidence type="ECO:0000256" key="11">
    <source>
        <dbReference type="ARBA" id="ARBA00068253"/>
    </source>
</evidence>
<keyword evidence="2" id="KW-0597">Phosphoprotein</keyword>
<dbReference type="PROSITE" id="PS50827">
    <property type="entry name" value="DDT"/>
    <property type="match status" value="1"/>
</dbReference>
<dbReference type="PROSITE" id="PS51136">
    <property type="entry name" value="WAC"/>
    <property type="match status" value="1"/>
</dbReference>
<dbReference type="STRING" id="6573.A0A210Q2R5"/>
<feature type="domain" description="Bromo" evidence="17">
    <location>
        <begin position="1450"/>
        <end position="1520"/>
    </location>
</feature>
<dbReference type="PROSITE" id="PS50016">
    <property type="entry name" value="ZF_PHD_2"/>
    <property type="match status" value="2"/>
</dbReference>
<feature type="compositionally biased region" description="Basic and acidic residues" evidence="16">
    <location>
        <begin position="693"/>
        <end position="704"/>
    </location>
</feature>
<evidence type="ECO:0000313" key="22">
    <source>
        <dbReference type="Proteomes" id="UP000242188"/>
    </source>
</evidence>
<dbReference type="FunFam" id="3.30.40.10:FF:000300">
    <property type="entry name" value="Bromodomain adjacent to zinc finger domain protein 1A"/>
    <property type="match status" value="1"/>
</dbReference>
<organism evidence="21 22">
    <name type="scientific">Mizuhopecten yessoensis</name>
    <name type="common">Japanese scallop</name>
    <name type="synonym">Patinopecten yessoensis</name>
    <dbReference type="NCBI Taxonomy" id="6573"/>
    <lineage>
        <taxon>Eukaryota</taxon>
        <taxon>Metazoa</taxon>
        <taxon>Spiralia</taxon>
        <taxon>Lophotrochozoa</taxon>
        <taxon>Mollusca</taxon>
        <taxon>Bivalvia</taxon>
        <taxon>Autobranchia</taxon>
        <taxon>Pteriomorphia</taxon>
        <taxon>Pectinida</taxon>
        <taxon>Pectinoidea</taxon>
        <taxon>Pectinidae</taxon>
        <taxon>Mizuhopecten</taxon>
    </lineage>
</organism>
<dbReference type="OrthoDB" id="332390at2759"/>
<dbReference type="GO" id="GO:0008623">
    <property type="term" value="C:CHRAC"/>
    <property type="evidence" value="ECO:0007669"/>
    <property type="project" value="TreeGrafter"/>
</dbReference>
<feature type="compositionally biased region" description="Acidic residues" evidence="16">
    <location>
        <begin position="1258"/>
        <end position="1293"/>
    </location>
</feature>
<evidence type="ECO:0000256" key="5">
    <source>
        <dbReference type="ARBA" id="ARBA00022833"/>
    </source>
</evidence>
<evidence type="ECO:0000313" key="21">
    <source>
        <dbReference type="EMBL" id="OWF43043.1"/>
    </source>
</evidence>
<feature type="coiled-coil region" evidence="15">
    <location>
        <begin position="315"/>
        <end position="363"/>
    </location>
</feature>
<dbReference type="Gene3D" id="3.30.40.10">
    <property type="entry name" value="Zinc/RING finger domain, C3HC4 (zinc finger)"/>
    <property type="match status" value="2"/>
</dbReference>
<keyword evidence="7 15" id="KW-0175">Coiled coil</keyword>
<feature type="compositionally biased region" description="Low complexity" evidence="16">
    <location>
        <begin position="821"/>
        <end position="849"/>
    </location>
</feature>
<dbReference type="InterPro" id="IPR018359">
    <property type="entry name" value="Bromodomain_CS"/>
</dbReference>
<evidence type="ECO:0000259" key="18">
    <source>
        <dbReference type="PROSITE" id="PS50016"/>
    </source>
</evidence>
<dbReference type="Proteomes" id="UP000242188">
    <property type="component" value="Unassembled WGS sequence"/>
</dbReference>
<keyword evidence="6" id="KW-0805">Transcription regulation</keyword>
<evidence type="ECO:0000256" key="10">
    <source>
        <dbReference type="ARBA" id="ARBA00023242"/>
    </source>
</evidence>
<dbReference type="InterPro" id="IPR028941">
    <property type="entry name" value="WHIM2_dom"/>
</dbReference>
<feature type="compositionally biased region" description="Low complexity" evidence="16">
    <location>
        <begin position="1360"/>
        <end position="1372"/>
    </location>
</feature>
<dbReference type="InterPro" id="IPR047171">
    <property type="entry name" value="BAZ1A"/>
</dbReference>
<comment type="caution">
    <text evidence="21">The sequence shown here is derived from an EMBL/GenBank/DDBJ whole genome shotgun (WGS) entry which is preliminary data.</text>
</comment>